<accession>A0AAD2FK26</accession>
<organism evidence="7 8">
    <name type="scientific">Cylindrotheca closterium</name>
    <dbReference type="NCBI Taxonomy" id="2856"/>
    <lineage>
        <taxon>Eukaryota</taxon>
        <taxon>Sar</taxon>
        <taxon>Stramenopiles</taxon>
        <taxon>Ochrophyta</taxon>
        <taxon>Bacillariophyta</taxon>
        <taxon>Bacillariophyceae</taxon>
        <taxon>Bacillariophycidae</taxon>
        <taxon>Bacillariales</taxon>
        <taxon>Bacillariaceae</taxon>
        <taxon>Cylindrotheca</taxon>
    </lineage>
</organism>
<feature type="transmembrane region" description="Helical" evidence="6">
    <location>
        <begin position="297"/>
        <end position="318"/>
    </location>
</feature>
<evidence type="ECO:0000256" key="3">
    <source>
        <dbReference type="ARBA" id="ARBA00022989"/>
    </source>
</evidence>
<feature type="transmembrane region" description="Helical" evidence="6">
    <location>
        <begin position="16"/>
        <end position="38"/>
    </location>
</feature>
<feature type="transmembrane region" description="Helical" evidence="6">
    <location>
        <begin position="50"/>
        <end position="72"/>
    </location>
</feature>
<feature type="transmembrane region" description="Helical" evidence="6">
    <location>
        <begin position="338"/>
        <end position="361"/>
    </location>
</feature>
<evidence type="ECO:0000313" key="8">
    <source>
        <dbReference type="Proteomes" id="UP001295423"/>
    </source>
</evidence>
<feature type="transmembrane region" description="Helical" evidence="6">
    <location>
        <begin position="135"/>
        <end position="157"/>
    </location>
</feature>
<dbReference type="AlphaFoldDB" id="A0AAD2FK26"/>
<evidence type="ECO:0000256" key="4">
    <source>
        <dbReference type="ARBA" id="ARBA00023136"/>
    </source>
</evidence>
<protein>
    <recommendedName>
        <fullName evidence="9">G-protein coupled receptors family 2 profile 2 domain-containing protein</fullName>
    </recommendedName>
</protein>
<feature type="transmembrane region" description="Helical" evidence="6">
    <location>
        <begin position="105"/>
        <end position="123"/>
    </location>
</feature>
<dbReference type="PANTHER" id="PTHR23112">
    <property type="entry name" value="G PROTEIN-COUPLED RECEPTOR 157-RELATED"/>
    <property type="match status" value="1"/>
</dbReference>
<dbReference type="Proteomes" id="UP001295423">
    <property type="component" value="Unassembled WGS sequence"/>
</dbReference>
<feature type="region of interest" description="Disordered" evidence="5">
    <location>
        <begin position="536"/>
        <end position="555"/>
    </location>
</feature>
<dbReference type="PANTHER" id="PTHR23112:SF0">
    <property type="entry name" value="TRANSMEMBRANE PROTEIN 116"/>
    <property type="match status" value="1"/>
</dbReference>
<sequence>MSVDCKLSARKELALAILPIPSAMLSVVGSVTIIYMAYNNRRKRKCSPYTRLLVAMSVCDIILSSNLSMATFGRPHATSSRVYSFGNSATCSTVGFLNQATTATIFYQSMLSCYFVLTARFGVSNDYIAKKIEPWMHLVSIGYPLATAIITLSLGAYDESSTMLGCWLGTWPKECQESWGETACASMIMGYLWYGIPVILAFTILIANNFVMFSFVRRQMPREKSKRPRLNGSTVQRQEATGFETATEVDDADSSLASGEEQPAPQQPAQRQPCGQSSTGRDCHVDQRLYQQRRVRLVSSQALLFVSSFFLCNAWTTAGAKFESIGTEETEMKILVQFYPVFACQAFFAPLQGFLSMLVYIRPRYLAIRQQHPHQPRRWVVRRAIFGEERKKQLARLQEGVIEEPMEGARVDEQVPPGEQELTRLPYGRTESSLTNSDGDFDHIVVASASSGDRWKGFSEDKTQMSAISTRFHSKARVSTLEVISEYEEITFCSQEEKALHISKEPNILSSDMRWSSNGKSTDSLSTLCPQRVESELKSTVEDSTSITDWTDDTSKDVPIRIPKRRLSPTPTSTVDDF</sequence>
<evidence type="ECO:0000256" key="1">
    <source>
        <dbReference type="ARBA" id="ARBA00004141"/>
    </source>
</evidence>
<reference evidence="7" key="1">
    <citation type="submission" date="2023-08" db="EMBL/GenBank/DDBJ databases">
        <authorList>
            <person name="Audoor S."/>
            <person name="Bilcke G."/>
        </authorList>
    </citation>
    <scope>NUCLEOTIDE SEQUENCE</scope>
</reference>
<comment type="subcellular location">
    <subcellularLocation>
        <location evidence="1">Membrane</location>
        <topology evidence="1">Multi-pass membrane protein</topology>
    </subcellularLocation>
</comment>
<proteinExistence type="predicted"/>
<evidence type="ECO:0000256" key="2">
    <source>
        <dbReference type="ARBA" id="ARBA00022692"/>
    </source>
</evidence>
<dbReference type="GO" id="GO:0005886">
    <property type="term" value="C:plasma membrane"/>
    <property type="evidence" value="ECO:0007669"/>
    <property type="project" value="TreeGrafter"/>
</dbReference>
<feature type="transmembrane region" description="Helical" evidence="6">
    <location>
        <begin position="191"/>
        <end position="216"/>
    </location>
</feature>
<keyword evidence="2 6" id="KW-0812">Transmembrane</keyword>
<keyword evidence="8" id="KW-1185">Reference proteome</keyword>
<keyword evidence="3 6" id="KW-1133">Transmembrane helix</keyword>
<evidence type="ECO:0000256" key="6">
    <source>
        <dbReference type="SAM" id="Phobius"/>
    </source>
</evidence>
<gene>
    <name evidence="7" type="ORF">CYCCA115_LOCUS9921</name>
</gene>
<evidence type="ECO:0008006" key="9">
    <source>
        <dbReference type="Google" id="ProtNLM"/>
    </source>
</evidence>
<dbReference type="Gene3D" id="1.20.1070.10">
    <property type="entry name" value="Rhodopsin 7-helix transmembrane proteins"/>
    <property type="match status" value="1"/>
</dbReference>
<dbReference type="GO" id="GO:0007189">
    <property type="term" value="P:adenylate cyclase-activating G protein-coupled receptor signaling pathway"/>
    <property type="evidence" value="ECO:0007669"/>
    <property type="project" value="TreeGrafter"/>
</dbReference>
<keyword evidence="4 6" id="KW-0472">Membrane</keyword>
<name>A0AAD2FK26_9STRA</name>
<comment type="caution">
    <text evidence="7">The sequence shown here is derived from an EMBL/GenBank/DDBJ whole genome shotgun (WGS) entry which is preliminary data.</text>
</comment>
<dbReference type="SUPFAM" id="SSF81321">
    <property type="entry name" value="Family A G protein-coupled receptor-like"/>
    <property type="match status" value="1"/>
</dbReference>
<evidence type="ECO:0000256" key="5">
    <source>
        <dbReference type="SAM" id="MobiDB-lite"/>
    </source>
</evidence>
<dbReference type="GO" id="GO:0004930">
    <property type="term" value="F:G protein-coupled receptor activity"/>
    <property type="evidence" value="ECO:0007669"/>
    <property type="project" value="TreeGrafter"/>
</dbReference>
<evidence type="ECO:0000313" key="7">
    <source>
        <dbReference type="EMBL" id="CAJ1945777.1"/>
    </source>
</evidence>
<dbReference type="EMBL" id="CAKOGP040001502">
    <property type="protein sequence ID" value="CAJ1945777.1"/>
    <property type="molecule type" value="Genomic_DNA"/>
</dbReference>
<feature type="region of interest" description="Disordered" evidence="5">
    <location>
        <begin position="224"/>
        <end position="280"/>
    </location>
</feature>
<feature type="compositionally biased region" description="Low complexity" evidence="5">
    <location>
        <begin position="262"/>
        <end position="273"/>
    </location>
</feature>